<name>A0ABD5SPH9_9EURY</name>
<organism evidence="2 3">
    <name type="scientific">Natrinema soli</name>
    <dbReference type="NCBI Taxonomy" id="1930624"/>
    <lineage>
        <taxon>Archaea</taxon>
        <taxon>Methanobacteriati</taxon>
        <taxon>Methanobacteriota</taxon>
        <taxon>Stenosarchaea group</taxon>
        <taxon>Halobacteria</taxon>
        <taxon>Halobacteriales</taxon>
        <taxon>Natrialbaceae</taxon>
        <taxon>Natrinema</taxon>
    </lineage>
</organism>
<dbReference type="EMBL" id="JBHSWV010000299">
    <property type="protein sequence ID" value="MFC6766882.1"/>
    <property type="molecule type" value="Genomic_DNA"/>
</dbReference>
<proteinExistence type="predicted"/>
<dbReference type="InterPro" id="IPR036866">
    <property type="entry name" value="RibonucZ/Hydroxyglut_hydro"/>
</dbReference>
<keyword evidence="3" id="KW-1185">Reference proteome</keyword>
<protein>
    <submittedName>
        <fullName evidence="2">MBL fold metallo-hydrolase</fullName>
    </submittedName>
</protein>
<accession>A0ABD5SPH9</accession>
<dbReference type="InterPro" id="IPR001279">
    <property type="entry name" value="Metallo-B-lactamas"/>
</dbReference>
<feature type="domain" description="Metallo-beta-lactamase" evidence="1">
    <location>
        <begin position="5"/>
        <end position="169"/>
    </location>
</feature>
<dbReference type="SMART" id="SM00849">
    <property type="entry name" value="Lactamase_B"/>
    <property type="match status" value="1"/>
</dbReference>
<evidence type="ECO:0000313" key="2">
    <source>
        <dbReference type="EMBL" id="MFC6766882.1"/>
    </source>
</evidence>
<dbReference type="Gene3D" id="3.60.15.10">
    <property type="entry name" value="Ribonuclease Z/Hydroxyacylglutathione hydrolase-like"/>
    <property type="match status" value="1"/>
</dbReference>
<sequence length="195" mass="20795">MNGGRYRVFLFDGDAPTLVDAGLADTTDTLVEQLADLDIMPERLVVTHGDGDHVGGAPEIADAYGLETWFPEGLTVDGYTPDHQYGDGDTVGRFTAVHTPGHAPKHYSLVDEAAGVAVLGDAVFGADARGLPAGYFVLPTGFFSEDLNAADESLTALLDYEFDVGLVYHGSSVTKDAREKLRKFVEFNGKPAASR</sequence>
<dbReference type="RefSeq" id="WP_273739828.1">
    <property type="nucleotide sequence ID" value="NZ_JAQIVI010000299.1"/>
</dbReference>
<comment type="caution">
    <text evidence="2">The sequence shown here is derived from an EMBL/GenBank/DDBJ whole genome shotgun (WGS) entry which is preliminary data.</text>
</comment>
<dbReference type="PANTHER" id="PTHR42951">
    <property type="entry name" value="METALLO-BETA-LACTAMASE DOMAIN-CONTAINING"/>
    <property type="match status" value="1"/>
</dbReference>
<dbReference type="Proteomes" id="UP001596383">
    <property type="component" value="Unassembled WGS sequence"/>
</dbReference>
<gene>
    <name evidence="2" type="ORF">ACFQE6_18445</name>
</gene>
<dbReference type="SUPFAM" id="SSF56281">
    <property type="entry name" value="Metallo-hydrolase/oxidoreductase"/>
    <property type="match status" value="1"/>
</dbReference>
<evidence type="ECO:0000259" key="1">
    <source>
        <dbReference type="SMART" id="SM00849"/>
    </source>
</evidence>
<dbReference type="AlphaFoldDB" id="A0ABD5SPH9"/>
<dbReference type="Pfam" id="PF00753">
    <property type="entry name" value="Lactamase_B"/>
    <property type="match status" value="1"/>
</dbReference>
<reference evidence="2 3" key="1">
    <citation type="journal article" date="2019" name="Int. J. Syst. Evol. Microbiol.">
        <title>The Global Catalogue of Microorganisms (GCM) 10K type strain sequencing project: providing services to taxonomists for standard genome sequencing and annotation.</title>
        <authorList>
            <consortium name="The Broad Institute Genomics Platform"/>
            <consortium name="The Broad Institute Genome Sequencing Center for Infectious Disease"/>
            <person name="Wu L."/>
            <person name="Ma J."/>
        </authorList>
    </citation>
    <scope>NUCLEOTIDE SEQUENCE [LARGE SCALE GENOMIC DNA]</scope>
    <source>
        <strain evidence="2 3">LMG 29247</strain>
    </source>
</reference>
<dbReference type="PANTHER" id="PTHR42951:SF17">
    <property type="entry name" value="METALLO-BETA-LACTAMASE DOMAIN-CONTAINING PROTEIN"/>
    <property type="match status" value="1"/>
</dbReference>
<dbReference type="InterPro" id="IPR050855">
    <property type="entry name" value="NDM-1-like"/>
</dbReference>
<evidence type="ECO:0000313" key="3">
    <source>
        <dbReference type="Proteomes" id="UP001596383"/>
    </source>
</evidence>